<protein>
    <submittedName>
        <fullName evidence="1">Uncharacterized protein</fullName>
    </submittedName>
</protein>
<dbReference type="InterPro" id="IPR018465">
    <property type="entry name" value="Scm3/HJURP"/>
</dbReference>
<dbReference type="EMBL" id="AFBI03000005">
    <property type="protein sequence ID" value="EJW01472.1"/>
    <property type="molecule type" value="Genomic_DNA"/>
</dbReference>
<proteinExistence type="predicted"/>
<gene>
    <name evidence="1" type="ORF">EDEG_00440</name>
</gene>
<dbReference type="GO" id="GO:0042393">
    <property type="term" value="F:histone binding"/>
    <property type="evidence" value="ECO:0007669"/>
    <property type="project" value="InterPro"/>
</dbReference>
<dbReference type="HOGENOM" id="CLU_2250121_0_0_1"/>
<sequence length="104" mass="12231">MLDNFSTKFFSRIDEICKKYSVMDDQKDDQIDLENLEIIKGLGESKKIKSVPIGSLYTKKYLRDRDVKIIKSGLRSFDFVYDEIFDEKSFDEIFEGLVKNKNIT</sequence>
<dbReference type="AlphaFoldDB" id="J9DJB6"/>
<reference evidence="1 2" key="1">
    <citation type="submission" date="2011-08" db="EMBL/GenBank/DDBJ databases">
        <authorList>
            <person name="Liu Z.J."/>
            <person name="Shi F.L."/>
            <person name="Lu J.Q."/>
            <person name="Li M."/>
            <person name="Wang Z.L."/>
        </authorList>
    </citation>
    <scope>NUCLEOTIDE SEQUENCE [LARGE SCALE GENOMIC DNA]</scope>
    <source>
        <strain evidence="1 2">USNM 41457</strain>
    </source>
</reference>
<dbReference type="InParanoid" id="J9DJB6"/>
<keyword evidence="2" id="KW-1185">Reference proteome</keyword>
<dbReference type="VEuPathDB" id="MicrosporidiaDB:EDEG_00440"/>
<evidence type="ECO:0000313" key="1">
    <source>
        <dbReference type="EMBL" id="EJW01472.1"/>
    </source>
</evidence>
<accession>J9DJB6</accession>
<organism evidence="1 2">
    <name type="scientific">Edhazardia aedis (strain USNM 41457)</name>
    <name type="common">Microsporidian parasite</name>
    <dbReference type="NCBI Taxonomy" id="1003232"/>
    <lineage>
        <taxon>Eukaryota</taxon>
        <taxon>Fungi</taxon>
        <taxon>Fungi incertae sedis</taxon>
        <taxon>Microsporidia</taxon>
        <taxon>Edhazardia</taxon>
    </lineage>
</organism>
<name>J9DJB6_EDHAE</name>
<comment type="caution">
    <text evidence="1">The sequence shown here is derived from an EMBL/GenBank/DDBJ whole genome shotgun (WGS) entry which is preliminary data.</text>
</comment>
<dbReference type="GO" id="GO:0005634">
    <property type="term" value="C:nucleus"/>
    <property type="evidence" value="ECO:0007669"/>
    <property type="project" value="InterPro"/>
</dbReference>
<dbReference type="Pfam" id="PF10384">
    <property type="entry name" value="Scm3"/>
    <property type="match status" value="1"/>
</dbReference>
<reference evidence="2" key="2">
    <citation type="submission" date="2015-07" db="EMBL/GenBank/DDBJ databases">
        <title>Contrasting host-pathogen interactions and genome evolution in two generalist and specialist microsporidian pathogens of mosquitoes.</title>
        <authorList>
            <consortium name="The Broad Institute Genomics Platform"/>
            <consortium name="The Broad Institute Genome Sequencing Center for Infectious Disease"/>
            <person name="Cuomo C.A."/>
            <person name="Sanscrainte N.D."/>
            <person name="Goldberg J.M."/>
            <person name="Heiman D."/>
            <person name="Young S."/>
            <person name="Zeng Q."/>
            <person name="Becnel J.J."/>
            <person name="Birren B.W."/>
        </authorList>
    </citation>
    <scope>NUCLEOTIDE SEQUENCE [LARGE SCALE GENOMIC DNA]</scope>
    <source>
        <strain evidence="2">USNM 41457</strain>
    </source>
</reference>
<evidence type="ECO:0000313" key="2">
    <source>
        <dbReference type="Proteomes" id="UP000003163"/>
    </source>
</evidence>
<dbReference type="Proteomes" id="UP000003163">
    <property type="component" value="Unassembled WGS sequence"/>
</dbReference>